<protein>
    <submittedName>
        <fullName evidence="5">TetR/AcrR family transcriptional regulator</fullName>
    </submittedName>
</protein>
<accession>A0ABS0DL53</accession>
<evidence type="ECO:0000313" key="6">
    <source>
        <dbReference type="Proteomes" id="UP000707731"/>
    </source>
</evidence>
<feature type="compositionally biased region" description="Polar residues" evidence="3">
    <location>
        <begin position="319"/>
        <end position="332"/>
    </location>
</feature>
<name>A0ABS0DL53_9NOCA</name>
<dbReference type="Gene3D" id="1.10.357.10">
    <property type="entry name" value="Tetracycline Repressor, domain 2"/>
    <property type="match status" value="1"/>
</dbReference>
<dbReference type="RefSeq" id="WP_195004275.1">
    <property type="nucleotide sequence ID" value="NZ_JADLQN010000005.1"/>
</dbReference>
<dbReference type="Proteomes" id="UP000707731">
    <property type="component" value="Unassembled WGS sequence"/>
</dbReference>
<evidence type="ECO:0000313" key="5">
    <source>
        <dbReference type="EMBL" id="MBF6357433.1"/>
    </source>
</evidence>
<dbReference type="PRINTS" id="PR00455">
    <property type="entry name" value="HTHTETR"/>
</dbReference>
<feature type="region of interest" description="Disordered" evidence="3">
    <location>
        <begin position="237"/>
        <end position="359"/>
    </location>
</feature>
<evidence type="ECO:0000256" key="1">
    <source>
        <dbReference type="ARBA" id="ARBA00023125"/>
    </source>
</evidence>
<feature type="compositionally biased region" description="Low complexity" evidence="3">
    <location>
        <begin position="337"/>
        <end position="359"/>
    </location>
</feature>
<dbReference type="InterPro" id="IPR001647">
    <property type="entry name" value="HTH_TetR"/>
</dbReference>
<reference evidence="5 6" key="1">
    <citation type="submission" date="2020-10" db="EMBL/GenBank/DDBJ databases">
        <title>Identification of Nocardia species via Next-generation sequencing and recognition of intraspecies genetic diversity.</title>
        <authorList>
            <person name="Li P."/>
            <person name="Li P."/>
            <person name="Lu B."/>
        </authorList>
    </citation>
    <scope>NUCLEOTIDE SEQUENCE [LARGE SCALE GENOMIC DNA]</scope>
    <source>
        <strain evidence="5 6">BJ06-0143</strain>
    </source>
</reference>
<dbReference type="EMBL" id="JADLQN010000005">
    <property type="protein sequence ID" value="MBF6357433.1"/>
    <property type="molecule type" value="Genomic_DNA"/>
</dbReference>
<dbReference type="Pfam" id="PF00440">
    <property type="entry name" value="TetR_N"/>
    <property type="match status" value="1"/>
</dbReference>
<evidence type="ECO:0000256" key="2">
    <source>
        <dbReference type="PROSITE-ProRule" id="PRU00335"/>
    </source>
</evidence>
<feature type="DNA-binding region" description="H-T-H motif" evidence="2">
    <location>
        <begin position="45"/>
        <end position="64"/>
    </location>
</feature>
<gene>
    <name evidence="5" type="ORF">IU449_23270</name>
</gene>
<sequence>MSLKPVRSLLIDALVSSPDEGDTTDAAILQASIDCLSRHGIERMTVADVAADAGVGRATVLRRFVSKEELVRRALAWELARVVDRFHEAIDAIEDPLERAIEWIVQAVRVARAHPVARRLVEDNAALPVMRDPAVAAMLVGSVRHELDGLARRAGVDIDTAVAAELVARFFAWVRELSTAMHTRFVSANIFGSTALELIPMPGGEAIGPSMVLDLGDVGDYTVTTVLRDSGRLLRPRRRARHQQCRGEQRRHLLGEGDRAVNRIRQLRGHRVQQVPHPGRGRDARGKPLRAGRTGLRAPELDPREPGAWTPRPRPRNTRCASRQSTSVTSTPGARHSPTASASNSPPSSKPLSTWWAPG</sequence>
<proteinExistence type="predicted"/>
<organism evidence="5 6">
    <name type="scientific">Nocardia higoensis</name>
    <dbReference type="NCBI Taxonomy" id="228599"/>
    <lineage>
        <taxon>Bacteria</taxon>
        <taxon>Bacillati</taxon>
        <taxon>Actinomycetota</taxon>
        <taxon>Actinomycetes</taxon>
        <taxon>Mycobacteriales</taxon>
        <taxon>Nocardiaceae</taxon>
        <taxon>Nocardia</taxon>
    </lineage>
</organism>
<keyword evidence="6" id="KW-1185">Reference proteome</keyword>
<evidence type="ECO:0000256" key="3">
    <source>
        <dbReference type="SAM" id="MobiDB-lite"/>
    </source>
</evidence>
<dbReference type="SUPFAM" id="SSF46689">
    <property type="entry name" value="Homeodomain-like"/>
    <property type="match status" value="1"/>
</dbReference>
<feature type="compositionally biased region" description="Basic and acidic residues" evidence="3">
    <location>
        <begin position="245"/>
        <end position="261"/>
    </location>
</feature>
<dbReference type="PROSITE" id="PS50977">
    <property type="entry name" value="HTH_TETR_2"/>
    <property type="match status" value="1"/>
</dbReference>
<comment type="caution">
    <text evidence="5">The sequence shown here is derived from an EMBL/GenBank/DDBJ whole genome shotgun (WGS) entry which is preliminary data.</text>
</comment>
<feature type="domain" description="HTH tetR-type" evidence="4">
    <location>
        <begin position="22"/>
        <end position="82"/>
    </location>
</feature>
<keyword evidence="1 2" id="KW-0238">DNA-binding</keyword>
<dbReference type="InterPro" id="IPR009057">
    <property type="entry name" value="Homeodomain-like_sf"/>
</dbReference>
<evidence type="ECO:0000259" key="4">
    <source>
        <dbReference type="PROSITE" id="PS50977"/>
    </source>
</evidence>